<sequence length="254" mass="27461">MWIRVSFTYRTSFVLLTLGQLFITALDFVAIVIMFANVDVLGGFGLAEIAFLYGGSSLCLGLADLALGNIERLGNRIRMGTFDAMMVRPVPLFAQVCADEFALRRLGRIAQAAAVLTWATASVDVDWTVGRALMVPYLVACGTVIFLAIFTLGAALQFWTTDGSEAANAFTYGGSTLTQYPLTIYPVEAVKALTFIVPVAFVNWYPALYILDRPDPFGLPAALQFSSPVAGLALCLLAGLAWRTGVRRYRSTGS</sequence>
<dbReference type="Proteomes" id="UP000754710">
    <property type="component" value="Unassembled WGS sequence"/>
</dbReference>
<evidence type="ECO:0000313" key="3">
    <source>
        <dbReference type="Proteomes" id="UP000754710"/>
    </source>
</evidence>
<dbReference type="EMBL" id="JAIEZQ010000001">
    <property type="protein sequence ID" value="MBY9073443.1"/>
    <property type="molecule type" value="Genomic_DNA"/>
</dbReference>
<keyword evidence="1" id="KW-0812">Transmembrane</keyword>
<proteinExistence type="predicted"/>
<dbReference type="PANTHER" id="PTHR36833:SF1">
    <property type="entry name" value="INTEGRAL MEMBRANE TRANSPORT PROTEIN"/>
    <property type="match status" value="1"/>
</dbReference>
<keyword evidence="1" id="KW-0472">Membrane</keyword>
<gene>
    <name evidence="2" type="ORF">K1X13_01290</name>
</gene>
<feature type="transmembrane region" description="Helical" evidence="1">
    <location>
        <begin position="12"/>
        <end position="38"/>
    </location>
</feature>
<keyword evidence="1" id="KW-1133">Transmembrane helix</keyword>
<reference evidence="2 3" key="1">
    <citation type="submission" date="2021-08" db="EMBL/GenBank/DDBJ databases">
        <title>Nocardioides bacterium WL0053 sp. nov., isolated from the sediment.</title>
        <authorList>
            <person name="Wang L."/>
            <person name="Zhang D."/>
            <person name="Zhang A."/>
        </authorList>
    </citation>
    <scope>NUCLEOTIDE SEQUENCE [LARGE SCALE GENOMIC DNA]</scope>
    <source>
        <strain evidence="2 3">WL0053</strain>
    </source>
</reference>
<protein>
    <submittedName>
        <fullName evidence="2">ABC transporter permease</fullName>
    </submittedName>
</protein>
<feature type="transmembrane region" description="Helical" evidence="1">
    <location>
        <begin position="221"/>
        <end position="242"/>
    </location>
</feature>
<evidence type="ECO:0000256" key="1">
    <source>
        <dbReference type="SAM" id="Phobius"/>
    </source>
</evidence>
<comment type="caution">
    <text evidence="2">The sequence shown here is derived from an EMBL/GenBank/DDBJ whole genome shotgun (WGS) entry which is preliminary data.</text>
</comment>
<dbReference type="Pfam" id="PF06182">
    <property type="entry name" value="ABC2_membrane_6"/>
    <property type="match status" value="1"/>
</dbReference>
<evidence type="ECO:0000313" key="2">
    <source>
        <dbReference type="EMBL" id="MBY9073443.1"/>
    </source>
</evidence>
<name>A0ABS7REI7_9ACTN</name>
<accession>A0ABS7REI7</accession>
<organism evidence="2 3">
    <name type="scientific">Nocardioides jiangsuensis</name>
    <dbReference type="NCBI Taxonomy" id="2866161"/>
    <lineage>
        <taxon>Bacteria</taxon>
        <taxon>Bacillati</taxon>
        <taxon>Actinomycetota</taxon>
        <taxon>Actinomycetes</taxon>
        <taxon>Propionibacteriales</taxon>
        <taxon>Nocardioidaceae</taxon>
        <taxon>Nocardioides</taxon>
    </lineage>
</organism>
<feature type="transmembrane region" description="Helical" evidence="1">
    <location>
        <begin position="50"/>
        <end position="70"/>
    </location>
</feature>
<feature type="transmembrane region" description="Helical" evidence="1">
    <location>
        <begin position="137"/>
        <end position="159"/>
    </location>
</feature>
<dbReference type="PANTHER" id="PTHR36833">
    <property type="entry name" value="SLR0610 PROTEIN-RELATED"/>
    <property type="match status" value="1"/>
</dbReference>
<dbReference type="InterPro" id="IPR010390">
    <property type="entry name" value="ABC-2_transporter-like"/>
</dbReference>
<keyword evidence="3" id="KW-1185">Reference proteome</keyword>